<feature type="region of interest" description="Disordered" evidence="1">
    <location>
        <begin position="27"/>
        <end position="85"/>
    </location>
</feature>
<protein>
    <submittedName>
        <fullName evidence="2">Uncharacterized protein</fullName>
    </submittedName>
</protein>
<evidence type="ECO:0000256" key="1">
    <source>
        <dbReference type="SAM" id="MobiDB-lite"/>
    </source>
</evidence>
<evidence type="ECO:0000313" key="2">
    <source>
        <dbReference type="EMBL" id="RRT45438.1"/>
    </source>
</evidence>
<dbReference type="AlphaFoldDB" id="A0A426Y0X5"/>
<name>A0A426Y0X5_ENSVE</name>
<dbReference type="EMBL" id="AMZH03015832">
    <property type="protein sequence ID" value="RRT45438.1"/>
    <property type="molecule type" value="Genomic_DNA"/>
</dbReference>
<dbReference type="Proteomes" id="UP000287651">
    <property type="component" value="Unassembled WGS sequence"/>
</dbReference>
<sequence length="85" mass="9855">MWPNQHNWSTGCTKDTRCRTADLAQVRSATPTCRRTPHHQYGRRGERRDSMVPYSRPDTGKVGNPHLQAHASPPIRQAWREARQH</sequence>
<feature type="non-terminal residue" evidence="2">
    <location>
        <position position="85"/>
    </location>
</feature>
<proteinExistence type="predicted"/>
<reference evidence="2 3" key="1">
    <citation type="journal article" date="2014" name="Agronomy (Basel)">
        <title>A Draft Genome Sequence for Ensete ventricosum, the Drought-Tolerant Tree Against Hunger.</title>
        <authorList>
            <person name="Harrison J."/>
            <person name="Moore K.A."/>
            <person name="Paszkiewicz K."/>
            <person name="Jones T."/>
            <person name="Grant M."/>
            <person name="Ambacheew D."/>
            <person name="Muzemil S."/>
            <person name="Studholme D.J."/>
        </authorList>
    </citation>
    <scope>NUCLEOTIDE SEQUENCE [LARGE SCALE GENOMIC DNA]</scope>
</reference>
<accession>A0A426Y0X5</accession>
<organism evidence="2 3">
    <name type="scientific">Ensete ventricosum</name>
    <name type="common">Abyssinian banana</name>
    <name type="synonym">Musa ensete</name>
    <dbReference type="NCBI Taxonomy" id="4639"/>
    <lineage>
        <taxon>Eukaryota</taxon>
        <taxon>Viridiplantae</taxon>
        <taxon>Streptophyta</taxon>
        <taxon>Embryophyta</taxon>
        <taxon>Tracheophyta</taxon>
        <taxon>Spermatophyta</taxon>
        <taxon>Magnoliopsida</taxon>
        <taxon>Liliopsida</taxon>
        <taxon>Zingiberales</taxon>
        <taxon>Musaceae</taxon>
        <taxon>Ensete</taxon>
    </lineage>
</organism>
<gene>
    <name evidence="2" type="ORF">B296_00048948</name>
</gene>
<evidence type="ECO:0000313" key="3">
    <source>
        <dbReference type="Proteomes" id="UP000287651"/>
    </source>
</evidence>
<comment type="caution">
    <text evidence="2">The sequence shown here is derived from an EMBL/GenBank/DDBJ whole genome shotgun (WGS) entry which is preliminary data.</text>
</comment>